<dbReference type="SUPFAM" id="SSF52266">
    <property type="entry name" value="SGNH hydrolase"/>
    <property type="match status" value="1"/>
</dbReference>
<comment type="caution">
    <text evidence="3">The sequence shown here is derived from an EMBL/GenBank/DDBJ whole genome shotgun (WGS) entry which is preliminary data.</text>
</comment>
<feature type="transmembrane region" description="Helical" evidence="1">
    <location>
        <begin position="6"/>
        <end position="22"/>
    </location>
</feature>
<dbReference type="Proteomes" id="UP000283433">
    <property type="component" value="Unassembled WGS sequence"/>
</dbReference>
<evidence type="ECO:0000313" key="4">
    <source>
        <dbReference type="Proteomes" id="UP000283433"/>
    </source>
</evidence>
<dbReference type="InterPro" id="IPR051532">
    <property type="entry name" value="Ester_Hydrolysis_Enzymes"/>
</dbReference>
<reference evidence="3 4" key="1">
    <citation type="submission" date="2016-07" db="EMBL/GenBank/DDBJ databases">
        <title>Genome of Pelobium manganitolerans.</title>
        <authorList>
            <person name="Wu S."/>
            <person name="Wang G."/>
        </authorList>
    </citation>
    <scope>NUCLEOTIDE SEQUENCE [LARGE SCALE GENOMIC DNA]</scope>
    <source>
        <strain evidence="3 4">YS-25</strain>
    </source>
</reference>
<accession>A0A419S285</accession>
<keyword evidence="1" id="KW-0812">Transmembrane</keyword>
<keyword evidence="1" id="KW-0472">Membrane</keyword>
<name>A0A419S285_9SPHI</name>
<keyword evidence="1" id="KW-1133">Transmembrane helix</keyword>
<sequence length="214" mass="24112">MKSTNLLTTVTLSVIIIILIAFRPEEKPQIVCFGDSITYGARAEGKSWVYFLNKNHPDVEFINAGRSGRRTADKKELLPVLEKYPNADQYLIFLGVNDLKNGNDSLVQGNVENMRWMIAEIRKINTSAKIVLLAPTDINLKTMDSVNIKKQYNQNTKTSLYHLKKAYRKLAKAENVQFISLLHAVGEANFADGLHPNVAGQQQIAHAVWKGLRF</sequence>
<feature type="domain" description="SGNH hydrolase-type esterase" evidence="2">
    <location>
        <begin position="32"/>
        <end position="202"/>
    </location>
</feature>
<protein>
    <recommendedName>
        <fullName evidence="2">SGNH hydrolase-type esterase domain-containing protein</fullName>
    </recommendedName>
</protein>
<evidence type="ECO:0000259" key="2">
    <source>
        <dbReference type="Pfam" id="PF13472"/>
    </source>
</evidence>
<dbReference type="PANTHER" id="PTHR30383">
    <property type="entry name" value="THIOESTERASE 1/PROTEASE 1/LYSOPHOSPHOLIPASE L1"/>
    <property type="match status" value="1"/>
</dbReference>
<evidence type="ECO:0000256" key="1">
    <source>
        <dbReference type="SAM" id="Phobius"/>
    </source>
</evidence>
<evidence type="ECO:0000313" key="3">
    <source>
        <dbReference type="EMBL" id="RKD12817.1"/>
    </source>
</evidence>
<dbReference type="RefSeq" id="WP_120183044.1">
    <property type="nucleotide sequence ID" value="NZ_MBTA01000029.1"/>
</dbReference>
<dbReference type="Pfam" id="PF13472">
    <property type="entry name" value="Lipase_GDSL_2"/>
    <property type="match status" value="1"/>
</dbReference>
<dbReference type="AlphaFoldDB" id="A0A419S285"/>
<organism evidence="3 4">
    <name type="scientific">Pelobium manganitolerans</name>
    <dbReference type="NCBI Taxonomy" id="1842495"/>
    <lineage>
        <taxon>Bacteria</taxon>
        <taxon>Pseudomonadati</taxon>
        <taxon>Bacteroidota</taxon>
        <taxon>Sphingobacteriia</taxon>
        <taxon>Sphingobacteriales</taxon>
        <taxon>Sphingobacteriaceae</taxon>
        <taxon>Pelobium</taxon>
    </lineage>
</organism>
<dbReference type="EMBL" id="MBTA01000029">
    <property type="protein sequence ID" value="RKD12817.1"/>
    <property type="molecule type" value="Genomic_DNA"/>
</dbReference>
<dbReference type="CDD" id="cd00229">
    <property type="entry name" value="SGNH_hydrolase"/>
    <property type="match status" value="1"/>
</dbReference>
<dbReference type="InterPro" id="IPR036514">
    <property type="entry name" value="SGNH_hydro_sf"/>
</dbReference>
<dbReference type="Gene3D" id="3.40.50.1110">
    <property type="entry name" value="SGNH hydrolase"/>
    <property type="match status" value="1"/>
</dbReference>
<dbReference type="InterPro" id="IPR013830">
    <property type="entry name" value="SGNH_hydro"/>
</dbReference>
<gene>
    <name evidence="3" type="ORF">BCY91_11260</name>
</gene>
<keyword evidence="4" id="KW-1185">Reference proteome</keyword>
<dbReference type="OrthoDB" id="9786188at2"/>
<proteinExistence type="predicted"/>
<dbReference type="GO" id="GO:0016788">
    <property type="term" value="F:hydrolase activity, acting on ester bonds"/>
    <property type="evidence" value="ECO:0007669"/>
    <property type="project" value="UniProtKB-ARBA"/>
</dbReference>